<gene>
    <name evidence="2" type="primary">glmM</name>
    <name evidence="2" type="ORF">C0175_05270</name>
</gene>
<name>A0A2J6X4Z2_9BACT</name>
<feature type="non-terminal residue" evidence="2">
    <location>
        <position position="1"/>
    </location>
</feature>
<dbReference type="GO" id="GO:0008966">
    <property type="term" value="F:phosphoglucosamine mutase activity"/>
    <property type="evidence" value="ECO:0007669"/>
    <property type="project" value="UniProtKB-EC"/>
</dbReference>
<dbReference type="Pfam" id="PF00408">
    <property type="entry name" value="PGM_PMM_IV"/>
    <property type="match status" value="1"/>
</dbReference>
<proteinExistence type="predicted"/>
<sequence length="65" mass="7705">KVKDKDVINDEKFKQFVREMEKELKTGRIIIRSSGTEPVIRIMVEGDNEIKIRDIANRIKEYLEV</sequence>
<feature type="domain" description="Alpha-D-phosphohexomutase C-terminal" evidence="1">
    <location>
        <begin position="3"/>
        <end position="60"/>
    </location>
</feature>
<accession>A0A2J6X4Z2</accession>
<reference evidence="2 3" key="1">
    <citation type="submission" date="2018-01" db="EMBL/GenBank/DDBJ databases">
        <title>Metagenomic assembled genomes from two thermal pools in the Uzon Caldera, Kamchatka, Russia.</title>
        <authorList>
            <person name="Wilkins L."/>
            <person name="Ettinger C."/>
        </authorList>
    </citation>
    <scope>NUCLEOTIDE SEQUENCE [LARGE SCALE GENOMIC DNA]</scope>
    <source>
        <strain evidence="2">ARK-10</strain>
    </source>
</reference>
<dbReference type="EMBL" id="PNIX01000307">
    <property type="protein sequence ID" value="PMP81528.1"/>
    <property type="molecule type" value="Genomic_DNA"/>
</dbReference>
<evidence type="ECO:0000259" key="1">
    <source>
        <dbReference type="Pfam" id="PF00408"/>
    </source>
</evidence>
<comment type="caution">
    <text evidence="2">The sequence shown here is derived from an EMBL/GenBank/DDBJ whole genome shotgun (WGS) entry which is preliminary data.</text>
</comment>
<keyword evidence="2" id="KW-0413">Isomerase</keyword>
<organism evidence="2 3">
    <name type="scientific">Caldisericum exile</name>
    <dbReference type="NCBI Taxonomy" id="693075"/>
    <lineage>
        <taxon>Bacteria</taxon>
        <taxon>Pseudomonadati</taxon>
        <taxon>Caldisericota/Cryosericota group</taxon>
        <taxon>Caldisericota</taxon>
        <taxon>Caldisericia</taxon>
        <taxon>Caldisericales</taxon>
        <taxon>Caldisericaceae</taxon>
        <taxon>Caldisericum</taxon>
    </lineage>
</organism>
<evidence type="ECO:0000313" key="2">
    <source>
        <dbReference type="EMBL" id="PMP81528.1"/>
    </source>
</evidence>
<dbReference type="Proteomes" id="UP000236910">
    <property type="component" value="Unassembled WGS sequence"/>
</dbReference>
<dbReference type="Gene3D" id="3.30.310.50">
    <property type="entry name" value="Alpha-D-phosphohexomutase, C-terminal domain"/>
    <property type="match status" value="1"/>
</dbReference>
<dbReference type="InterPro" id="IPR005843">
    <property type="entry name" value="A-D-PHexomutase_C"/>
</dbReference>
<dbReference type="AlphaFoldDB" id="A0A2J6X4Z2"/>
<dbReference type="EC" id="5.4.2.10" evidence="2"/>
<dbReference type="InterPro" id="IPR036900">
    <property type="entry name" value="A-D-PHexomutase_C_sf"/>
</dbReference>
<dbReference type="SUPFAM" id="SSF55957">
    <property type="entry name" value="Phosphoglucomutase, C-terminal domain"/>
    <property type="match status" value="1"/>
</dbReference>
<protein>
    <submittedName>
        <fullName evidence="2">Phosphoglucosamine mutase</fullName>
        <ecNumber evidence="2">5.4.2.10</ecNumber>
    </submittedName>
</protein>
<evidence type="ECO:0000313" key="3">
    <source>
        <dbReference type="Proteomes" id="UP000236910"/>
    </source>
</evidence>